<evidence type="ECO:0000259" key="9">
    <source>
        <dbReference type="Pfam" id="PF12320"/>
    </source>
</evidence>
<dbReference type="Pfam" id="PF12320">
    <property type="entry name" value="SbcD_C"/>
    <property type="match status" value="1"/>
</dbReference>
<evidence type="ECO:0000256" key="4">
    <source>
        <dbReference type="ARBA" id="ARBA00022722"/>
    </source>
</evidence>
<dbReference type="InterPro" id="IPR004843">
    <property type="entry name" value="Calcineurin-like_PHP"/>
</dbReference>
<reference evidence="10 11" key="1">
    <citation type="submission" date="2020-08" db="EMBL/GenBank/DDBJ databases">
        <title>Genome public.</title>
        <authorList>
            <person name="Liu C."/>
            <person name="Sun Q."/>
        </authorList>
    </citation>
    <scope>NUCLEOTIDE SEQUENCE [LARGE SCALE GENOMIC DNA]</scope>
    <source>
        <strain evidence="10 11">NSJ-56</strain>
    </source>
</reference>
<evidence type="ECO:0000256" key="6">
    <source>
        <dbReference type="ARBA" id="ARBA00022839"/>
    </source>
</evidence>
<sequence>MKILHTSDWHLGKRLNERERIQEQVEVMDEIVRITEEENVDVVVVAGDLFDTFNPSVEAIELLYRALHRLANGGKRLVVAIAGNHDSPDRVDSPDVLARQHGIFFVGSPKVHFNSTVTDGGIELSRSEEGISEFRLPGYEYPLRVMHTPYANSLRLCRFLGVEEQEEGLRAVLREHWGVLAAKYCDNAGVNLLVTHLYVAREGGDMPEEPEDERPINIGGADAVYTSLIPDGIQYAALGHLHRWQVVDTVPCPAVYSGSPLGYSFSEAEQNKYVTIVEAEPGQEVRFEKRRLTSGRPLVRVRFEGVEQAVAWLAGHPEAWVELTVATDTYLTAAETKSIHEAHDGIVCLIPEVKEASVSDERVASIHDLRSDVNALFAEYFRRRKGQEPNDEIMALFKETLSIEN</sequence>
<dbReference type="InterPro" id="IPR041796">
    <property type="entry name" value="Mre11_N"/>
</dbReference>
<accession>A0ABR7CZD2</accession>
<comment type="similarity">
    <text evidence="1 7">Belongs to the SbcD family.</text>
</comment>
<dbReference type="InterPro" id="IPR050535">
    <property type="entry name" value="DNA_Repair-Maintenance_Comp"/>
</dbReference>
<comment type="subunit">
    <text evidence="2 7">Heterodimer of SbcC and SbcD.</text>
</comment>
<proteinExistence type="inferred from homology"/>
<dbReference type="InterPro" id="IPR029052">
    <property type="entry name" value="Metallo-depent_PP-like"/>
</dbReference>
<feature type="domain" description="Calcineurin-like phosphoesterase" evidence="8">
    <location>
        <begin position="1"/>
        <end position="101"/>
    </location>
</feature>
<evidence type="ECO:0000256" key="5">
    <source>
        <dbReference type="ARBA" id="ARBA00022801"/>
    </source>
</evidence>
<evidence type="ECO:0000256" key="7">
    <source>
        <dbReference type="RuleBase" id="RU363069"/>
    </source>
</evidence>
<keyword evidence="5 7" id="KW-0378">Hydrolase</keyword>
<comment type="function">
    <text evidence="7">SbcCD cleaves DNA hairpin structures. These structures can inhibit DNA replication and are intermediates in certain DNA recombination reactions. The complex acts as a 3'-&gt;5' double strand exonuclease that can open hairpins. It also has a 5' single-strand endonuclease activity.</text>
</comment>
<evidence type="ECO:0000259" key="8">
    <source>
        <dbReference type="Pfam" id="PF00149"/>
    </source>
</evidence>
<evidence type="ECO:0000313" key="11">
    <source>
        <dbReference type="Proteomes" id="UP000646484"/>
    </source>
</evidence>
<dbReference type="InterPro" id="IPR004593">
    <property type="entry name" value="SbcD"/>
</dbReference>
<keyword evidence="7" id="KW-0233">DNA recombination</keyword>
<dbReference type="Proteomes" id="UP000646484">
    <property type="component" value="Unassembled WGS sequence"/>
</dbReference>
<dbReference type="PANTHER" id="PTHR30337:SF0">
    <property type="entry name" value="NUCLEASE SBCCD SUBUNIT D"/>
    <property type="match status" value="1"/>
</dbReference>
<dbReference type="Gene3D" id="3.60.21.10">
    <property type="match status" value="1"/>
</dbReference>
<comment type="caution">
    <text evidence="10">The sequence shown here is derived from an EMBL/GenBank/DDBJ whole genome shotgun (WGS) entry which is preliminary data.</text>
</comment>
<evidence type="ECO:0000256" key="1">
    <source>
        <dbReference type="ARBA" id="ARBA00010555"/>
    </source>
</evidence>
<protein>
    <recommendedName>
        <fullName evidence="3 7">Nuclease SbcCD subunit D</fullName>
    </recommendedName>
</protein>
<evidence type="ECO:0000313" key="10">
    <source>
        <dbReference type="EMBL" id="MBC5621033.1"/>
    </source>
</evidence>
<keyword evidence="11" id="KW-1185">Reference proteome</keyword>
<evidence type="ECO:0000256" key="3">
    <source>
        <dbReference type="ARBA" id="ARBA00013365"/>
    </source>
</evidence>
<gene>
    <name evidence="7" type="primary">sbcD</name>
    <name evidence="10" type="ORF">H8S64_07975</name>
</gene>
<keyword evidence="7" id="KW-0235">DNA replication</keyword>
<dbReference type="PANTHER" id="PTHR30337">
    <property type="entry name" value="COMPONENT OF ATP-DEPENDENT DSDNA EXONUCLEASE"/>
    <property type="match status" value="1"/>
</dbReference>
<dbReference type="CDD" id="cd00840">
    <property type="entry name" value="MPP_Mre11_N"/>
    <property type="match status" value="1"/>
</dbReference>
<dbReference type="EMBL" id="JACOOH010000003">
    <property type="protein sequence ID" value="MBC5621033.1"/>
    <property type="molecule type" value="Genomic_DNA"/>
</dbReference>
<keyword evidence="6 7" id="KW-0269">Exonuclease</keyword>
<dbReference type="NCBIfam" id="TIGR00619">
    <property type="entry name" value="sbcd"/>
    <property type="match status" value="1"/>
</dbReference>
<dbReference type="GO" id="GO:0004527">
    <property type="term" value="F:exonuclease activity"/>
    <property type="evidence" value="ECO:0007669"/>
    <property type="project" value="UniProtKB-KW"/>
</dbReference>
<organism evidence="10 11">
    <name type="scientific">Butyricimonas hominis</name>
    <dbReference type="NCBI Taxonomy" id="2763032"/>
    <lineage>
        <taxon>Bacteria</taxon>
        <taxon>Pseudomonadati</taxon>
        <taxon>Bacteroidota</taxon>
        <taxon>Bacteroidia</taxon>
        <taxon>Bacteroidales</taxon>
        <taxon>Odoribacteraceae</taxon>
        <taxon>Butyricimonas</taxon>
    </lineage>
</organism>
<evidence type="ECO:0000256" key="2">
    <source>
        <dbReference type="ARBA" id="ARBA00011322"/>
    </source>
</evidence>
<dbReference type="RefSeq" id="WP_186975663.1">
    <property type="nucleotide sequence ID" value="NZ_JACOOH010000003.1"/>
</dbReference>
<dbReference type="SUPFAM" id="SSF56300">
    <property type="entry name" value="Metallo-dependent phosphatases"/>
    <property type="match status" value="1"/>
</dbReference>
<feature type="domain" description="Nuclease SbcCD subunit D C-terminal" evidence="9">
    <location>
        <begin position="296"/>
        <end position="383"/>
    </location>
</feature>
<name>A0ABR7CZD2_9BACT</name>
<keyword evidence="4 7" id="KW-0540">Nuclease</keyword>
<dbReference type="Pfam" id="PF00149">
    <property type="entry name" value="Metallophos"/>
    <property type="match status" value="1"/>
</dbReference>
<dbReference type="InterPro" id="IPR026843">
    <property type="entry name" value="SbcD_C"/>
</dbReference>
<keyword evidence="7" id="KW-0255">Endonuclease</keyword>